<protein>
    <recommendedName>
        <fullName evidence="2">hydroxymethylpyrimidine kinase</fullName>
        <ecNumber evidence="2">2.7.1.49</ecNumber>
    </recommendedName>
</protein>
<dbReference type="EC" id="2.7.1.49" evidence="2"/>
<evidence type="ECO:0000256" key="2">
    <source>
        <dbReference type="ARBA" id="ARBA00012135"/>
    </source>
</evidence>
<dbReference type="GO" id="GO:0008902">
    <property type="term" value="F:hydroxymethylpyrimidine kinase activity"/>
    <property type="evidence" value="ECO:0007669"/>
    <property type="project" value="UniProtKB-EC"/>
</dbReference>
<dbReference type="InterPro" id="IPR013749">
    <property type="entry name" value="PM/HMP-P_kinase-1"/>
</dbReference>
<keyword evidence="5 8" id="KW-0418">Kinase</keyword>
<feature type="domain" description="Pyridoxamine kinase/Phosphomethylpyrimidine kinase" evidence="7">
    <location>
        <begin position="15"/>
        <end position="258"/>
    </location>
</feature>
<comment type="pathway">
    <text evidence="1">Cofactor biosynthesis; thiamine diphosphate biosynthesis.</text>
</comment>
<dbReference type="InterPro" id="IPR004399">
    <property type="entry name" value="HMP/HMP-P_kinase_dom"/>
</dbReference>
<dbReference type="UniPathway" id="UPA00060">
    <property type="reaction ID" value="UER00138"/>
</dbReference>
<evidence type="ECO:0000313" key="8">
    <source>
        <dbReference type="EMBL" id="SEM34728.1"/>
    </source>
</evidence>
<evidence type="ECO:0000256" key="6">
    <source>
        <dbReference type="ARBA" id="ARBA00022840"/>
    </source>
</evidence>
<keyword evidence="6" id="KW-0067">ATP-binding</keyword>
<accession>A0A1H7XNE2</accession>
<evidence type="ECO:0000256" key="5">
    <source>
        <dbReference type="ARBA" id="ARBA00022777"/>
    </source>
</evidence>
<dbReference type="NCBIfam" id="TIGR00097">
    <property type="entry name" value="HMP-P_kinase"/>
    <property type="match status" value="1"/>
</dbReference>
<dbReference type="RefSeq" id="WP_093883386.1">
    <property type="nucleotide sequence ID" value="NZ_FOBS01000011.1"/>
</dbReference>
<dbReference type="AlphaFoldDB" id="A0A1H7XNE2"/>
<dbReference type="PANTHER" id="PTHR20858">
    <property type="entry name" value="PHOSPHOMETHYLPYRIMIDINE KINASE"/>
    <property type="match status" value="1"/>
</dbReference>
<dbReference type="GO" id="GO:0009228">
    <property type="term" value="P:thiamine biosynthetic process"/>
    <property type="evidence" value="ECO:0007669"/>
    <property type="project" value="InterPro"/>
</dbReference>
<dbReference type="Proteomes" id="UP000198744">
    <property type="component" value="Unassembled WGS sequence"/>
</dbReference>
<dbReference type="GO" id="GO:0008972">
    <property type="term" value="F:phosphomethylpyrimidine kinase activity"/>
    <property type="evidence" value="ECO:0007669"/>
    <property type="project" value="InterPro"/>
</dbReference>
<organism evidence="8 9">
    <name type="scientific">Syntrophus gentianae</name>
    <dbReference type="NCBI Taxonomy" id="43775"/>
    <lineage>
        <taxon>Bacteria</taxon>
        <taxon>Pseudomonadati</taxon>
        <taxon>Thermodesulfobacteriota</taxon>
        <taxon>Syntrophia</taxon>
        <taxon>Syntrophales</taxon>
        <taxon>Syntrophaceae</taxon>
        <taxon>Syntrophus</taxon>
    </lineage>
</organism>
<evidence type="ECO:0000256" key="3">
    <source>
        <dbReference type="ARBA" id="ARBA00022679"/>
    </source>
</evidence>
<keyword evidence="4" id="KW-0547">Nucleotide-binding</keyword>
<evidence type="ECO:0000256" key="1">
    <source>
        <dbReference type="ARBA" id="ARBA00004948"/>
    </source>
</evidence>
<sequence length="277" mass="29534">MDRKPARVLTVAGSDSGGGAGIQADLKTITVLGGFGMSVITALTAQNTLGVQGIFEVPIPFIEQQFDAVATDIGVDAAKTGMLVNAAVVRAVAAKIRQYHIEKLVVDPVMVAKGGALLIENDARENFISELVPLALVLTPNIPEAEALAGLSIRSVEDMKEAAMRIREMGVPNVIVKGGHLQGPATDIFFDGRRFYEFYSERIATKDSHGTGCTYSSAIATGLAVGKPLLEAVREAKAYVTEVIRYAWRIGQGHGPTNHAAPLLNALDRILPFLDQR</sequence>
<dbReference type="Gene3D" id="3.40.1190.20">
    <property type="match status" value="1"/>
</dbReference>
<proteinExistence type="predicted"/>
<keyword evidence="3" id="KW-0808">Transferase</keyword>
<dbReference type="STRING" id="43775.SAMN04489760_11142"/>
<evidence type="ECO:0000256" key="4">
    <source>
        <dbReference type="ARBA" id="ARBA00022741"/>
    </source>
</evidence>
<evidence type="ECO:0000259" key="7">
    <source>
        <dbReference type="Pfam" id="PF08543"/>
    </source>
</evidence>
<dbReference type="InterPro" id="IPR029056">
    <property type="entry name" value="Ribokinase-like"/>
</dbReference>
<reference evidence="8 9" key="1">
    <citation type="submission" date="2016-10" db="EMBL/GenBank/DDBJ databases">
        <authorList>
            <person name="de Groot N.N."/>
        </authorList>
    </citation>
    <scope>NUCLEOTIDE SEQUENCE [LARGE SCALE GENOMIC DNA]</scope>
    <source>
        <strain evidence="8 9">DSM 8423</strain>
    </source>
</reference>
<dbReference type="FunFam" id="3.40.1190.20:FF:000003">
    <property type="entry name" value="Phosphomethylpyrimidine kinase ThiD"/>
    <property type="match status" value="1"/>
</dbReference>
<keyword evidence="9" id="KW-1185">Reference proteome</keyword>
<evidence type="ECO:0000313" key="9">
    <source>
        <dbReference type="Proteomes" id="UP000198744"/>
    </source>
</evidence>
<dbReference type="PANTHER" id="PTHR20858:SF17">
    <property type="entry name" value="HYDROXYMETHYLPYRIMIDINE_PHOSPHOMETHYLPYRIMIDINE KINASE THI20-RELATED"/>
    <property type="match status" value="1"/>
</dbReference>
<dbReference type="GO" id="GO:0005524">
    <property type="term" value="F:ATP binding"/>
    <property type="evidence" value="ECO:0007669"/>
    <property type="project" value="UniProtKB-KW"/>
</dbReference>
<dbReference type="SUPFAM" id="SSF53613">
    <property type="entry name" value="Ribokinase-like"/>
    <property type="match status" value="1"/>
</dbReference>
<dbReference type="Pfam" id="PF08543">
    <property type="entry name" value="Phos_pyr_kin"/>
    <property type="match status" value="1"/>
</dbReference>
<dbReference type="GO" id="GO:0005829">
    <property type="term" value="C:cytosol"/>
    <property type="evidence" value="ECO:0007669"/>
    <property type="project" value="TreeGrafter"/>
</dbReference>
<gene>
    <name evidence="8" type="ORF">SAMN04489760_11142</name>
</gene>
<name>A0A1H7XNE2_9BACT</name>
<dbReference type="GO" id="GO:0009229">
    <property type="term" value="P:thiamine diphosphate biosynthetic process"/>
    <property type="evidence" value="ECO:0007669"/>
    <property type="project" value="UniProtKB-UniPathway"/>
</dbReference>
<dbReference type="OrthoDB" id="9810880at2"/>
<dbReference type="CDD" id="cd01169">
    <property type="entry name" value="HMPP_kinase"/>
    <property type="match status" value="1"/>
</dbReference>
<dbReference type="EMBL" id="FOBS01000011">
    <property type="protein sequence ID" value="SEM34728.1"/>
    <property type="molecule type" value="Genomic_DNA"/>
</dbReference>